<dbReference type="EMBL" id="JAPQKP010000003">
    <property type="protein sequence ID" value="KAJ5199756.1"/>
    <property type="molecule type" value="Genomic_DNA"/>
</dbReference>
<proteinExistence type="predicted"/>
<gene>
    <name evidence="2" type="ORF">N7472_004960</name>
</gene>
<keyword evidence="3" id="KW-1185">Reference proteome</keyword>
<name>A0A9W9JTR8_9EURO</name>
<dbReference type="InterPro" id="IPR021858">
    <property type="entry name" value="Fun_TF"/>
</dbReference>
<evidence type="ECO:0000313" key="2">
    <source>
        <dbReference type="EMBL" id="KAJ5199756.1"/>
    </source>
</evidence>
<dbReference type="Pfam" id="PF11951">
    <property type="entry name" value="Fungal_trans_2"/>
    <property type="match status" value="1"/>
</dbReference>
<sequence>MEFSSPLLTGQPSTATTASFKRVFHFVDATGGHSRRNARSHLVTERLRERRWSDYAAKKQARLRRPILSDSSPPDDNTNAGSKNDCQEIQRMKLGSHQCPAIFLMEPISCSLDPFHTLPVESSPEVLQLVDHCINLFLSRWIPTHTDYPFTDTRVIPSLHLDSAELGISKHEPSVDLFQLYSLHPASFLGMLYHSARHREHLYKNEVTGTLSLAFKVKALGEVSRQLEYSSARGVHPDNGTILAIYQLAIAERLWGDLDTFRLHWRAMYDIIDARGGAAAFTAHDLMYSKILWNCFALLNARDGYFNCPRNPLASQANYDFEIPSEEMVSNSHCFVQSYTGRRSSILRLLPTSDAESELQYEMYPRRLMSFQPGTVLHQVLSPESRRNNTLGGSYPIAADPNPNQAIQMGGDRLRTDNCRLACIIYINLMLLELGDLSEAAELFLGSLERYLPNNKSLRSAEFLLWTLLRSPYPLTPEASRVLWSKTIQILAVVKRARYQHSILEYQEAMFLFLELPIDAARLSPSFQVDLDAIQHEALRDGLDKPIPPDSSLEPAIGGSSHHTAISQTYCELHWFACGS</sequence>
<feature type="region of interest" description="Disordered" evidence="1">
    <location>
        <begin position="63"/>
        <end position="83"/>
    </location>
</feature>
<evidence type="ECO:0008006" key="4">
    <source>
        <dbReference type="Google" id="ProtNLM"/>
    </source>
</evidence>
<comment type="caution">
    <text evidence="2">The sequence shown here is derived from an EMBL/GenBank/DDBJ whole genome shotgun (WGS) entry which is preliminary data.</text>
</comment>
<reference evidence="2" key="1">
    <citation type="submission" date="2022-11" db="EMBL/GenBank/DDBJ databases">
        <authorList>
            <person name="Petersen C."/>
        </authorList>
    </citation>
    <scope>NUCLEOTIDE SEQUENCE</scope>
    <source>
        <strain evidence="2">IBT 16849</strain>
    </source>
</reference>
<accession>A0A9W9JTR8</accession>
<evidence type="ECO:0000256" key="1">
    <source>
        <dbReference type="SAM" id="MobiDB-lite"/>
    </source>
</evidence>
<protein>
    <recommendedName>
        <fullName evidence="4">Transcription factor domain-containing protein</fullName>
    </recommendedName>
</protein>
<feature type="compositionally biased region" description="Polar residues" evidence="1">
    <location>
        <begin position="69"/>
        <end position="83"/>
    </location>
</feature>
<dbReference type="PANTHER" id="PTHR37540">
    <property type="entry name" value="TRANSCRIPTION FACTOR (ACR-2), PUTATIVE-RELATED-RELATED"/>
    <property type="match status" value="1"/>
</dbReference>
<dbReference type="PANTHER" id="PTHR37540:SF10">
    <property type="entry name" value="SIGMA-70 REGION 2 FAMILY PROTEIN"/>
    <property type="match status" value="1"/>
</dbReference>
<reference evidence="2" key="2">
    <citation type="journal article" date="2023" name="IMA Fungus">
        <title>Comparative genomic study of the Penicillium genus elucidates a diverse pangenome and 15 lateral gene transfer events.</title>
        <authorList>
            <person name="Petersen C."/>
            <person name="Sorensen T."/>
            <person name="Nielsen M.R."/>
            <person name="Sondergaard T.E."/>
            <person name="Sorensen J.L."/>
            <person name="Fitzpatrick D.A."/>
            <person name="Frisvad J.C."/>
            <person name="Nielsen K.L."/>
        </authorList>
    </citation>
    <scope>NUCLEOTIDE SEQUENCE</scope>
    <source>
        <strain evidence="2">IBT 16849</strain>
    </source>
</reference>
<dbReference type="AlphaFoldDB" id="A0A9W9JTR8"/>
<dbReference type="Proteomes" id="UP001150879">
    <property type="component" value="Unassembled WGS sequence"/>
</dbReference>
<evidence type="ECO:0000313" key="3">
    <source>
        <dbReference type="Proteomes" id="UP001150879"/>
    </source>
</evidence>
<organism evidence="2 3">
    <name type="scientific">Penicillium cf. griseofulvum</name>
    <dbReference type="NCBI Taxonomy" id="2972120"/>
    <lineage>
        <taxon>Eukaryota</taxon>
        <taxon>Fungi</taxon>
        <taxon>Dikarya</taxon>
        <taxon>Ascomycota</taxon>
        <taxon>Pezizomycotina</taxon>
        <taxon>Eurotiomycetes</taxon>
        <taxon>Eurotiomycetidae</taxon>
        <taxon>Eurotiales</taxon>
        <taxon>Aspergillaceae</taxon>
        <taxon>Penicillium</taxon>
    </lineage>
</organism>